<proteinExistence type="predicted"/>
<reference evidence="2 3" key="1">
    <citation type="journal article" date="2019" name="Int. J. Syst. Evol. Microbiol.">
        <title>The Global Catalogue of Microorganisms (GCM) 10K type strain sequencing project: providing services to taxonomists for standard genome sequencing and annotation.</title>
        <authorList>
            <consortium name="The Broad Institute Genomics Platform"/>
            <consortium name="The Broad Institute Genome Sequencing Center for Infectious Disease"/>
            <person name="Wu L."/>
            <person name="Ma J."/>
        </authorList>
    </citation>
    <scope>NUCLEOTIDE SEQUENCE [LARGE SCALE GENOMIC DNA]</scope>
    <source>
        <strain evidence="2 3">XZYJT29</strain>
    </source>
</reference>
<dbReference type="GeneID" id="78820490"/>
<dbReference type="InterPro" id="IPR055955">
    <property type="entry name" value="DUF7533"/>
</dbReference>
<dbReference type="AlphaFoldDB" id="A0ABD5Y371"/>
<dbReference type="RefSeq" id="WP_274325775.1">
    <property type="nucleotide sequence ID" value="NZ_CP118158.1"/>
</dbReference>
<dbReference type="Proteomes" id="UP001596432">
    <property type="component" value="Unassembled WGS sequence"/>
</dbReference>
<dbReference type="EMBL" id="JBHTAS010000001">
    <property type="protein sequence ID" value="MFC7140210.1"/>
    <property type="molecule type" value="Genomic_DNA"/>
</dbReference>
<comment type="caution">
    <text evidence="2">The sequence shown here is derived from an EMBL/GenBank/DDBJ whole genome shotgun (WGS) entry which is preliminary data.</text>
</comment>
<name>A0ABD5Y371_9EURY</name>
<evidence type="ECO:0000313" key="2">
    <source>
        <dbReference type="EMBL" id="MFC7140210.1"/>
    </source>
</evidence>
<accession>A0ABD5Y371</accession>
<evidence type="ECO:0000313" key="3">
    <source>
        <dbReference type="Proteomes" id="UP001596432"/>
    </source>
</evidence>
<gene>
    <name evidence="2" type="ORF">ACFQMA_10245</name>
</gene>
<evidence type="ECO:0000256" key="1">
    <source>
        <dbReference type="SAM" id="Phobius"/>
    </source>
</evidence>
<protein>
    <submittedName>
        <fullName evidence="2">Uncharacterized protein</fullName>
    </submittedName>
</protein>
<feature type="transmembrane region" description="Helical" evidence="1">
    <location>
        <begin position="28"/>
        <end position="51"/>
    </location>
</feature>
<keyword evidence="1" id="KW-0812">Transmembrane</keyword>
<keyword evidence="1" id="KW-1133">Transmembrane helix</keyword>
<dbReference type="Pfam" id="PF24377">
    <property type="entry name" value="DUF7533"/>
    <property type="match status" value="1"/>
</dbReference>
<keyword evidence="3" id="KW-1185">Reference proteome</keyword>
<organism evidence="2 3">
    <name type="scientific">Halosimplex aquaticum</name>
    <dbReference type="NCBI Taxonomy" id="3026162"/>
    <lineage>
        <taxon>Archaea</taxon>
        <taxon>Methanobacteriati</taxon>
        <taxon>Methanobacteriota</taxon>
        <taxon>Stenosarchaea group</taxon>
        <taxon>Halobacteria</taxon>
        <taxon>Halobacteriales</taxon>
        <taxon>Haloarculaceae</taxon>
        <taxon>Halosimplex</taxon>
    </lineage>
</organism>
<keyword evidence="1" id="KW-0472">Membrane</keyword>
<sequence length="82" mass="8334">MARSILGLVGLGATLVFAIPVAMLGFDYLVLQGRTGLGAALLVAAGLMIAIEEYVTTPGDLAGTAVEKTVGTVVKSPDDDEK</sequence>